<sequence length="312" mass="32573">MLKLLKTLLCAALPFVPQAALAQVDYPTESVRIIVPANPGGGTDAAARIFAEYFQRNSDAVTAVVNQAAGGGVVAAQTVGTASPDGATLLFFHAAFHTANLSGNSPFKWDQFTPVATVTESNEVYAVRADTPYDTLDQLIEAAKAKPNTMSIGTQLGGTTQVKAQALNVAAGETMRIVDAGTESDRVAALLGSQVDVISMSVGSAKQYVAAGQMKALAVMNEVPDVTAPEIPTTISQGIDISLPLVQTVYGPKDMDPAAIAAIEALIAQMGEDPEFKALVEKQGQTLALRDAAATAEFLDTEYATMQSYFAN</sequence>
<dbReference type="InterPro" id="IPR005064">
    <property type="entry name" value="BUG"/>
</dbReference>
<dbReference type="Gene3D" id="3.40.190.10">
    <property type="entry name" value="Periplasmic binding protein-like II"/>
    <property type="match status" value="1"/>
</dbReference>
<comment type="caution">
    <text evidence="3">The sequence shown here is derived from an EMBL/GenBank/DDBJ whole genome shotgun (WGS) entry which is preliminary data.</text>
</comment>
<keyword evidence="4" id="KW-1185">Reference proteome</keyword>
<keyword evidence="2" id="KW-0732">Signal</keyword>
<evidence type="ECO:0000256" key="2">
    <source>
        <dbReference type="SAM" id="SignalP"/>
    </source>
</evidence>
<reference evidence="3" key="1">
    <citation type="journal article" date="2014" name="Int. J. Syst. Evol. Microbiol.">
        <title>Complete genome sequence of Corynebacterium casei LMG S-19264T (=DSM 44701T), isolated from a smear-ripened cheese.</title>
        <authorList>
            <consortium name="US DOE Joint Genome Institute (JGI-PGF)"/>
            <person name="Walter F."/>
            <person name="Albersmeier A."/>
            <person name="Kalinowski J."/>
            <person name="Ruckert C."/>
        </authorList>
    </citation>
    <scope>NUCLEOTIDE SEQUENCE</scope>
    <source>
        <strain evidence="3">KCTC 42097</strain>
    </source>
</reference>
<dbReference type="RefSeq" id="WP_189492887.1">
    <property type="nucleotide sequence ID" value="NZ_BMZO01000012.1"/>
</dbReference>
<accession>A0A8J3DLT0</accession>
<gene>
    <name evidence="3" type="ORF">GCM10010136_33650</name>
</gene>
<dbReference type="CDD" id="cd07012">
    <property type="entry name" value="PBP2_Bug_TTT"/>
    <property type="match status" value="1"/>
</dbReference>
<proteinExistence type="inferred from homology"/>
<evidence type="ECO:0000256" key="1">
    <source>
        <dbReference type="ARBA" id="ARBA00006987"/>
    </source>
</evidence>
<dbReference type="Proteomes" id="UP000641137">
    <property type="component" value="Unassembled WGS sequence"/>
</dbReference>
<evidence type="ECO:0000313" key="3">
    <source>
        <dbReference type="EMBL" id="GHC80500.1"/>
    </source>
</evidence>
<evidence type="ECO:0008006" key="5">
    <source>
        <dbReference type="Google" id="ProtNLM"/>
    </source>
</evidence>
<dbReference type="SUPFAM" id="SSF53850">
    <property type="entry name" value="Periplasmic binding protein-like II"/>
    <property type="match status" value="1"/>
</dbReference>
<reference evidence="3" key="2">
    <citation type="submission" date="2020-09" db="EMBL/GenBank/DDBJ databases">
        <authorList>
            <person name="Sun Q."/>
            <person name="Kim S."/>
        </authorList>
    </citation>
    <scope>NUCLEOTIDE SEQUENCE</scope>
    <source>
        <strain evidence="3">KCTC 42097</strain>
    </source>
</reference>
<feature type="chain" id="PRO_5035252017" description="Tripartite-type tricarboxylate transporter receptor subunit TctC" evidence="2">
    <location>
        <begin position="23"/>
        <end position="312"/>
    </location>
</feature>
<feature type="signal peptide" evidence="2">
    <location>
        <begin position="1"/>
        <end position="22"/>
    </location>
</feature>
<dbReference type="Pfam" id="PF03401">
    <property type="entry name" value="TctC"/>
    <property type="match status" value="1"/>
</dbReference>
<evidence type="ECO:0000313" key="4">
    <source>
        <dbReference type="Proteomes" id="UP000641137"/>
    </source>
</evidence>
<dbReference type="PIRSF" id="PIRSF017082">
    <property type="entry name" value="YflP"/>
    <property type="match status" value="1"/>
</dbReference>
<organism evidence="3 4">
    <name type="scientific">Limoniibacter endophyticus</name>
    <dbReference type="NCBI Taxonomy" id="1565040"/>
    <lineage>
        <taxon>Bacteria</taxon>
        <taxon>Pseudomonadati</taxon>
        <taxon>Pseudomonadota</taxon>
        <taxon>Alphaproteobacteria</taxon>
        <taxon>Hyphomicrobiales</taxon>
        <taxon>Bartonellaceae</taxon>
        <taxon>Limoniibacter</taxon>
    </lineage>
</organism>
<dbReference type="Gene3D" id="3.40.190.150">
    <property type="entry name" value="Bordetella uptake gene, domain 1"/>
    <property type="match status" value="1"/>
</dbReference>
<protein>
    <recommendedName>
        <fullName evidence="5">Tripartite-type tricarboxylate transporter receptor subunit TctC</fullName>
    </recommendedName>
</protein>
<comment type="similarity">
    <text evidence="1">Belongs to the UPF0065 (bug) family.</text>
</comment>
<dbReference type="EMBL" id="BMZO01000012">
    <property type="protein sequence ID" value="GHC80500.1"/>
    <property type="molecule type" value="Genomic_DNA"/>
</dbReference>
<dbReference type="AlphaFoldDB" id="A0A8J3DLT0"/>
<name>A0A8J3DLT0_9HYPH</name>
<dbReference type="PANTHER" id="PTHR42928">
    <property type="entry name" value="TRICARBOXYLATE-BINDING PROTEIN"/>
    <property type="match status" value="1"/>
</dbReference>
<dbReference type="PANTHER" id="PTHR42928:SF5">
    <property type="entry name" value="BLR1237 PROTEIN"/>
    <property type="match status" value="1"/>
</dbReference>
<dbReference type="InterPro" id="IPR042100">
    <property type="entry name" value="Bug_dom1"/>
</dbReference>